<feature type="transmembrane region" description="Helical" evidence="10">
    <location>
        <begin position="149"/>
        <end position="171"/>
    </location>
</feature>
<feature type="transmembrane region" description="Helical" evidence="10">
    <location>
        <begin position="6"/>
        <end position="26"/>
    </location>
</feature>
<comment type="catalytic activity">
    <reaction evidence="9">
        <text>Typically cleaves a -Gly-|-Phe- bond to release an N-terminal, basic peptide of 5-8 residues from type IV prepilin, and then N-methylates the new N-terminal amino group, the methyl donor being S-adenosyl-L-methionine.</text>
        <dbReference type="EC" id="3.4.23.43"/>
    </reaction>
</comment>
<dbReference type="InterPro" id="IPR010627">
    <property type="entry name" value="Prepilin_pept_A24_N"/>
</dbReference>
<dbReference type="PANTHER" id="PTHR30487:SF0">
    <property type="entry name" value="PREPILIN LEADER PEPTIDASE_N-METHYLTRANSFERASE-RELATED"/>
    <property type="match status" value="1"/>
</dbReference>
<dbReference type="RefSeq" id="WP_062483943.1">
    <property type="nucleotide sequence ID" value="NZ_LN885086.1"/>
</dbReference>
<keyword evidence="9 13" id="KW-0378">Hydrolase</keyword>
<protein>
    <recommendedName>
        <fullName evidence="9">Prepilin leader peptidase/N-methyltransferase</fullName>
        <ecNumber evidence="9">2.1.1.-</ecNumber>
        <ecNumber evidence="9">3.4.23.43</ecNumber>
    </recommendedName>
</protein>
<dbReference type="Pfam" id="PF06750">
    <property type="entry name" value="A24_N_bact"/>
    <property type="match status" value="1"/>
</dbReference>
<sequence>MVAWYVIAGLVGALVGSFLNVCIYRLPRRESIVWPGSHCPACSHPIAWYDNIPLASYLVLVGRCRSCSVPIPWRYPVVESLNAAGYIVLLWYFGLGWPTAAYALLYSLLIVVAGTDLSHKIIPNAITLPGTAVGLLSSATVLSTGLVNGLIGMVVGGGLLWLLAWLSPYLFGKEGMGGGDIKLMAMIGAFLGWKPALLTIMVGSLLGSLVGLTLIGTRVISRQDYIPFGPFLVCGALIALFFGQPLLNWYQGLLLG</sequence>
<dbReference type="OrthoDB" id="9789291at2"/>
<dbReference type="PANTHER" id="PTHR30487">
    <property type="entry name" value="TYPE 4 PREPILIN-LIKE PROTEINS LEADER PEPTIDE-PROCESSING ENZYME"/>
    <property type="match status" value="1"/>
</dbReference>
<dbReference type="InterPro" id="IPR014032">
    <property type="entry name" value="Peptidase_A24A_bac"/>
</dbReference>
<comment type="function">
    <text evidence="9">Plays an essential role in type IV pili and type II pseudopili formation by proteolytically removing the leader sequence from substrate proteins and subsequently monomethylating the alpha-amino group of the newly exposed N-terminal phenylalanine.</text>
</comment>
<keyword evidence="9" id="KW-0645">Protease</keyword>
<dbReference type="GO" id="GO:0004190">
    <property type="term" value="F:aspartic-type endopeptidase activity"/>
    <property type="evidence" value="ECO:0007669"/>
    <property type="project" value="UniProtKB-EC"/>
</dbReference>
<dbReference type="EC" id="2.1.1.-" evidence="9"/>
<organism evidence="13 14">
    <name type="scientific">Candidatus Nitrospira inopinata</name>
    <dbReference type="NCBI Taxonomy" id="1715989"/>
    <lineage>
        <taxon>Bacteria</taxon>
        <taxon>Pseudomonadati</taxon>
        <taxon>Nitrospirota</taxon>
        <taxon>Nitrospiria</taxon>
        <taxon>Nitrospirales</taxon>
        <taxon>Nitrospiraceae</taxon>
        <taxon>Nitrospira</taxon>
    </lineage>
</organism>
<feature type="domain" description="Prepilin type IV endopeptidase peptidase" evidence="11">
    <location>
        <begin position="104"/>
        <end position="212"/>
    </location>
</feature>
<evidence type="ECO:0000256" key="10">
    <source>
        <dbReference type="SAM" id="Phobius"/>
    </source>
</evidence>
<evidence type="ECO:0000256" key="6">
    <source>
        <dbReference type="ARBA" id="ARBA00022989"/>
    </source>
</evidence>
<evidence type="ECO:0000259" key="12">
    <source>
        <dbReference type="Pfam" id="PF06750"/>
    </source>
</evidence>
<dbReference type="GO" id="GO:0006465">
    <property type="term" value="P:signal peptide processing"/>
    <property type="evidence" value="ECO:0007669"/>
    <property type="project" value="TreeGrafter"/>
</dbReference>
<feature type="domain" description="Prepilin peptidase A24 N-terminal" evidence="12">
    <location>
        <begin position="10"/>
        <end position="93"/>
    </location>
</feature>
<keyword evidence="4" id="KW-0997">Cell inner membrane</keyword>
<keyword evidence="9 13" id="KW-0808">Transferase</keyword>
<evidence type="ECO:0000313" key="13">
    <source>
        <dbReference type="EMBL" id="CUQ66120.1"/>
    </source>
</evidence>
<dbReference type="STRING" id="1715989.NITINOP_1145"/>
<dbReference type="Proteomes" id="UP000066284">
    <property type="component" value="Chromosome 1"/>
</dbReference>
<accession>A0A0S4KSD8</accession>
<dbReference type="InterPro" id="IPR000045">
    <property type="entry name" value="Prepilin_IV_endopep_pep"/>
</dbReference>
<dbReference type="GO" id="GO:0008168">
    <property type="term" value="F:methyltransferase activity"/>
    <property type="evidence" value="ECO:0007669"/>
    <property type="project" value="UniProtKB-KW"/>
</dbReference>
<evidence type="ECO:0000313" key="14">
    <source>
        <dbReference type="Proteomes" id="UP000066284"/>
    </source>
</evidence>
<dbReference type="InterPro" id="IPR050882">
    <property type="entry name" value="Prepilin_peptidase/N-MTase"/>
</dbReference>
<keyword evidence="9 13" id="KW-0489">Methyltransferase</keyword>
<keyword evidence="7 10" id="KW-0472">Membrane</keyword>
<keyword evidence="6 10" id="KW-1133">Transmembrane helix</keyword>
<comment type="subcellular location">
    <subcellularLocation>
        <location evidence="1">Cell inner membrane</location>
        <topology evidence="1">Multi-pass membrane protein</topology>
    </subcellularLocation>
    <subcellularLocation>
        <location evidence="9">Cell membrane</location>
        <topology evidence="9">Multi-pass membrane protein</topology>
    </subcellularLocation>
</comment>
<name>A0A0S4KSD8_9BACT</name>
<reference evidence="14" key="1">
    <citation type="submission" date="2015-09" db="EMBL/GenBank/DDBJ databases">
        <authorList>
            <person name="Daims H."/>
        </authorList>
    </citation>
    <scope>NUCLEOTIDE SEQUENCE [LARGE SCALE GENOMIC DNA]</scope>
</reference>
<keyword evidence="9" id="KW-0511">Multifunctional enzyme</keyword>
<evidence type="ECO:0000256" key="4">
    <source>
        <dbReference type="ARBA" id="ARBA00022519"/>
    </source>
</evidence>
<evidence type="ECO:0000256" key="9">
    <source>
        <dbReference type="RuleBase" id="RU003794"/>
    </source>
</evidence>
<dbReference type="GO" id="GO:0005886">
    <property type="term" value="C:plasma membrane"/>
    <property type="evidence" value="ECO:0007669"/>
    <property type="project" value="UniProtKB-SubCell"/>
</dbReference>
<gene>
    <name evidence="13" type="primary">pilD</name>
    <name evidence="13" type="ORF">NITINOP_1145</name>
</gene>
<feature type="transmembrane region" description="Helical" evidence="10">
    <location>
        <begin position="83"/>
        <end position="109"/>
    </location>
</feature>
<evidence type="ECO:0000256" key="8">
    <source>
        <dbReference type="RuleBase" id="RU003793"/>
    </source>
</evidence>
<dbReference type="Gene3D" id="1.20.120.1220">
    <property type="match status" value="1"/>
</dbReference>
<keyword evidence="5 9" id="KW-0812">Transmembrane</keyword>
<keyword evidence="3" id="KW-1003">Cell membrane</keyword>
<evidence type="ECO:0000256" key="5">
    <source>
        <dbReference type="ARBA" id="ARBA00022692"/>
    </source>
</evidence>
<evidence type="ECO:0000256" key="7">
    <source>
        <dbReference type="ARBA" id="ARBA00023136"/>
    </source>
</evidence>
<dbReference type="GO" id="GO:0032259">
    <property type="term" value="P:methylation"/>
    <property type="evidence" value="ECO:0007669"/>
    <property type="project" value="UniProtKB-KW"/>
</dbReference>
<feature type="transmembrane region" description="Helical" evidence="10">
    <location>
        <begin position="228"/>
        <end position="247"/>
    </location>
</feature>
<dbReference type="PRINTS" id="PR00864">
    <property type="entry name" value="PREPILNPTASE"/>
</dbReference>
<dbReference type="EC" id="3.4.23.43" evidence="9"/>
<dbReference type="AlphaFoldDB" id="A0A0S4KSD8"/>
<dbReference type="EMBL" id="LN885086">
    <property type="protein sequence ID" value="CUQ66120.1"/>
    <property type="molecule type" value="Genomic_DNA"/>
</dbReference>
<proteinExistence type="inferred from homology"/>
<dbReference type="Pfam" id="PF01478">
    <property type="entry name" value="Peptidase_A24"/>
    <property type="match status" value="1"/>
</dbReference>
<keyword evidence="14" id="KW-1185">Reference proteome</keyword>
<evidence type="ECO:0000256" key="2">
    <source>
        <dbReference type="ARBA" id="ARBA00005801"/>
    </source>
</evidence>
<feature type="transmembrane region" description="Helical" evidence="10">
    <location>
        <begin position="121"/>
        <end position="142"/>
    </location>
</feature>
<evidence type="ECO:0000256" key="1">
    <source>
        <dbReference type="ARBA" id="ARBA00004429"/>
    </source>
</evidence>
<feature type="transmembrane region" description="Helical" evidence="10">
    <location>
        <begin position="191"/>
        <end position="216"/>
    </location>
</feature>
<evidence type="ECO:0000256" key="3">
    <source>
        <dbReference type="ARBA" id="ARBA00022475"/>
    </source>
</evidence>
<comment type="similarity">
    <text evidence="2 8">Belongs to the peptidase A24 family.</text>
</comment>
<evidence type="ECO:0000259" key="11">
    <source>
        <dbReference type="Pfam" id="PF01478"/>
    </source>
</evidence>
<dbReference type="KEGG" id="nio:NITINOP_1145"/>